<dbReference type="PROSITE" id="PS51257">
    <property type="entry name" value="PROKAR_LIPOPROTEIN"/>
    <property type="match status" value="1"/>
</dbReference>
<sequence>MKRIRVCIIGGGASGLGCARVLSSGEYNCEPTIFEQNSFIGGQWHYDSDGLSPTTAVYKNLRTNLPCSVMQFSDFPFANIEPESYIGCKEVEEYLIAYAEKFQLFKYIHLNTKVNSIDDTFTVTYTIRFNSKNELIHRSHQILLEENENYAVYSEQFDAVCVANGHYSDTYMPNDIPGLNNQTFPVIHSRSYRDPDHYRDQCVIVVGASQSGVDICGELVSAAKQVILSMKEENNDFNFTIDCLRQSGKTLCTDYLSTNFSIVSPIERIDNDTVFFENQTSIKPDLIIFATGYEYRMPFLQGKLQVDQTRLIQNRYVYPLYKQIFHANFPNGTLSFLTIPYRIVPFPLAEFQSHIIARVLCGKMSLPSQDEMICEIDNLSLPHNRTYHCVNMINYMPQYSFDEIPQIEPRSRVAIVTGANEGIGKVTTRELVRKGWYVIVACRNAEKAQKAIDDIRREINMPDAPLDFIQLNLSSLISVRKFVDEFHERQLPLHLLINNAGIFGSEFELSECGEELQFTTNHLGHFLLTNLLLNDLRACIPSRIVIVSSGAHLNAPNIEFDDQIRRQPHSTSTVAKFRAGLRGYSQSKLANVMMCTELAHRLGPESKVYCNTLHPGVVKSAIWNNLKWTGRLMRPFMRTVDNGAMTTLYVATHPDIENNNIRGTYFVPSKTLPPPYCRPAIGKTNPITNDREQCQRLWQLSQRLTNLTSTI</sequence>
<organism evidence="7 8">
    <name type="scientific">Adineta steineri</name>
    <dbReference type="NCBI Taxonomy" id="433720"/>
    <lineage>
        <taxon>Eukaryota</taxon>
        <taxon>Metazoa</taxon>
        <taxon>Spiralia</taxon>
        <taxon>Gnathifera</taxon>
        <taxon>Rotifera</taxon>
        <taxon>Eurotatoria</taxon>
        <taxon>Bdelloidea</taxon>
        <taxon>Adinetida</taxon>
        <taxon>Adinetidae</taxon>
        <taxon>Adineta</taxon>
    </lineage>
</organism>
<dbReference type="SUPFAM" id="SSF51735">
    <property type="entry name" value="NAD(P)-binding Rossmann-fold domains"/>
    <property type="match status" value="1"/>
</dbReference>
<evidence type="ECO:0000256" key="1">
    <source>
        <dbReference type="ARBA" id="ARBA00009183"/>
    </source>
</evidence>
<keyword evidence="6" id="KW-0503">Monooxygenase</keyword>
<reference evidence="7" key="1">
    <citation type="submission" date="2021-02" db="EMBL/GenBank/DDBJ databases">
        <authorList>
            <person name="Nowell W R."/>
        </authorList>
    </citation>
    <scope>NUCLEOTIDE SEQUENCE</scope>
</reference>
<evidence type="ECO:0000256" key="3">
    <source>
        <dbReference type="ARBA" id="ARBA00022827"/>
    </source>
</evidence>
<dbReference type="InterPro" id="IPR036291">
    <property type="entry name" value="NAD(P)-bd_dom_sf"/>
</dbReference>
<name>A0A819LGC0_9BILA</name>
<dbReference type="GO" id="GO:0004499">
    <property type="term" value="F:N,N-dimethylaniline monooxygenase activity"/>
    <property type="evidence" value="ECO:0007669"/>
    <property type="project" value="InterPro"/>
</dbReference>
<dbReference type="InterPro" id="IPR020946">
    <property type="entry name" value="Flavin_mOase-like"/>
</dbReference>
<keyword evidence="3 6" id="KW-0274">FAD</keyword>
<dbReference type="Proteomes" id="UP000663868">
    <property type="component" value="Unassembled WGS sequence"/>
</dbReference>
<dbReference type="InterPro" id="IPR050346">
    <property type="entry name" value="FMO-like"/>
</dbReference>
<evidence type="ECO:0000256" key="4">
    <source>
        <dbReference type="ARBA" id="ARBA00022857"/>
    </source>
</evidence>
<dbReference type="SUPFAM" id="SSF51905">
    <property type="entry name" value="FAD/NAD(P)-binding domain"/>
    <property type="match status" value="2"/>
</dbReference>
<gene>
    <name evidence="7" type="ORF">KXQ929_LOCUS26175</name>
</gene>
<dbReference type="Pfam" id="PF00106">
    <property type="entry name" value="adh_short"/>
    <property type="match status" value="1"/>
</dbReference>
<dbReference type="PANTHER" id="PTHR23023">
    <property type="entry name" value="DIMETHYLANILINE MONOOXYGENASE"/>
    <property type="match status" value="1"/>
</dbReference>
<dbReference type="Gene3D" id="3.50.50.60">
    <property type="entry name" value="FAD/NAD(P)-binding domain"/>
    <property type="match status" value="2"/>
</dbReference>
<comment type="similarity">
    <text evidence="1 6">Belongs to the FMO family.</text>
</comment>
<evidence type="ECO:0000256" key="2">
    <source>
        <dbReference type="ARBA" id="ARBA00022630"/>
    </source>
</evidence>
<keyword evidence="5 6" id="KW-0560">Oxidoreductase</keyword>
<keyword evidence="2 6" id="KW-0285">Flavoprotein</keyword>
<proteinExistence type="inferred from homology"/>
<protein>
    <recommendedName>
        <fullName evidence="6">Flavin-containing monooxygenase</fullName>
        <ecNumber evidence="6">1.-.-.-</ecNumber>
    </recommendedName>
</protein>
<dbReference type="EC" id="1.-.-.-" evidence="6"/>
<dbReference type="Pfam" id="PF00743">
    <property type="entry name" value="FMO-like"/>
    <property type="match status" value="2"/>
</dbReference>
<evidence type="ECO:0000313" key="8">
    <source>
        <dbReference type="Proteomes" id="UP000663868"/>
    </source>
</evidence>
<dbReference type="InterPro" id="IPR002347">
    <property type="entry name" value="SDR_fam"/>
</dbReference>
<evidence type="ECO:0000313" key="7">
    <source>
        <dbReference type="EMBL" id="CAF3960688.1"/>
    </source>
</evidence>
<dbReference type="PRINTS" id="PR00370">
    <property type="entry name" value="FMOXYGENASE"/>
</dbReference>
<evidence type="ECO:0000256" key="6">
    <source>
        <dbReference type="RuleBase" id="RU361177"/>
    </source>
</evidence>
<dbReference type="EMBL" id="CAJOBB010002344">
    <property type="protein sequence ID" value="CAF3960688.1"/>
    <property type="molecule type" value="Genomic_DNA"/>
</dbReference>
<keyword evidence="4" id="KW-0521">NADP</keyword>
<evidence type="ECO:0000256" key="5">
    <source>
        <dbReference type="ARBA" id="ARBA00023002"/>
    </source>
</evidence>
<dbReference type="InterPro" id="IPR000960">
    <property type="entry name" value="Flavin_mOase"/>
</dbReference>
<comment type="caution">
    <text evidence="7">The sequence shown here is derived from an EMBL/GenBank/DDBJ whole genome shotgun (WGS) entry which is preliminary data.</text>
</comment>
<dbReference type="GO" id="GO:0050661">
    <property type="term" value="F:NADP binding"/>
    <property type="evidence" value="ECO:0007669"/>
    <property type="project" value="InterPro"/>
</dbReference>
<accession>A0A819LGC0</accession>
<dbReference type="GO" id="GO:0050660">
    <property type="term" value="F:flavin adenine dinucleotide binding"/>
    <property type="evidence" value="ECO:0007669"/>
    <property type="project" value="InterPro"/>
</dbReference>
<comment type="cofactor">
    <cofactor evidence="6">
        <name>FAD</name>
        <dbReference type="ChEBI" id="CHEBI:57692"/>
    </cofactor>
</comment>
<dbReference type="Gene3D" id="3.40.50.720">
    <property type="entry name" value="NAD(P)-binding Rossmann-like Domain"/>
    <property type="match status" value="1"/>
</dbReference>
<dbReference type="AlphaFoldDB" id="A0A819LGC0"/>
<dbReference type="InterPro" id="IPR036188">
    <property type="entry name" value="FAD/NAD-bd_sf"/>
</dbReference>